<dbReference type="Pfam" id="PF01527">
    <property type="entry name" value="HTH_Tnp_1"/>
    <property type="match status" value="1"/>
</dbReference>
<accession>A0A7W1WXS6</accession>
<dbReference type="GO" id="GO:0003677">
    <property type="term" value="F:DNA binding"/>
    <property type="evidence" value="ECO:0007669"/>
    <property type="project" value="InterPro"/>
</dbReference>
<dbReference type="GO" id="GO:0004803">
    <property type="term" value="F:transposase activity"/>
    <property type="evidence" value="ECO:0007669"/>
    <property type="project" value="InterPro"/>
</dbReference>
<evidence type="ECO:0000256" key="1">
    <source>
        <dbReference type="ARBA" id="ARBA00009964"/>
    </source>
</evidence>
<dbReference type="InterPro" id="IPR009057">
    <property type="entry name" value="Homeodomain-like_sf"/>
</dbReference>
<name>A0A7W1WXS6_9GAMM</name>
<dbReference type="Gene3D" id="1.10.10.60">
    <property type="entry name" value="Homeodomain-like"/>
    <property type="match status" value="1"/>
</dbReference>
<proteinExistence type="inferred from homology"/>
<dbReference type="EMBL" id="JACEMT010000043">
    <property type="protein sequence ID" value="MBA4502203.1"/>
    <property type="molecule type" value="Genomic_DNA"/>
</dbReference>
<keyword evidence="3" id="KW-1185">Reference proteome</keyword>
<dbReference type="GO" id="GO:0006313">
    <property type="term" value="P:DNA transposition"/>
    <property type="evidence" value="ECO:0007669"/>
    <property type="project" value="InterPro"/>
</dbReference>
<comment type="similarity">
    <text evidence="1">Belongs to the transposase 8 family.</text>
</comment>
<dbReference type="Proteomes" id="UP000538931">
    <property type="component" value="Unassembled WGS sequence"/>
</dbReference>
<sequence>MFMTHRRKHSAELKRESVAFTRPPGVSCRQIALKICVTPNVLPRWRREAYEATDKAFQGSGSPRDEALARLKRELARVNRGARFFARSGCVLRQKVIPRYQTIQHCRNDFLIRSMC</sequence>
<gene>
    <name evidence="2" type="ORF">H1S06_07475</name>
</gene>
<dbReference type="SUPFAM" id="SSF46689">
    <property type="entry name" value="Homeodomain-like"/>
    <property type="match status" value="1"/>
</dbReference>
<reference evidence="2 3" key="1">
    <citation type="submission" date="2020-07" db="EMBL/GenBank/DDBJ databases">
        <title>Bacterium isolated from marien macroalgae.</title>
        <authorList>
            <person name="Zhu K."/>
            <person name="Lu D."/>
            <person name="Du Z."/>
        </authorList>
    </citation>
    <scope>NUCLEOTIDE SEQUENCE [LARGE SCALE GENOMIC DNA]</scope>
    <source>
        <strain evidence="2 3">3-1745</strain>
    </source>
</reference>
<organism evidence="2 3">
    <name type="scientific">Marinobacterium marinum</name>
    <dbReference type="NCBI Taxonomy" id="2756129"/>
    <lineage>
        <taxon>Bacteria</taxon>
        <taxon>Pseudomonadati</taxon>
        <taxon>Pseudomonadota</taxon>
        <taxon>Gammaproteobacteria</taxon>
        <taxon>Oceanospirillales</taxon>
        <taxon>Oceanospirillaceae</taxon>
        <taxon>Marinobacterium</taxon>
    </lineage>
</organism>
<comment type="caution">
    <text evidence="2">The sequence shown here is derived from an EMBL/GenBank/DDBJ whole genome shotgun (WGS) entry which is preliminary data.</text>
</comment>
<evidence type="ECO:0000313" key="3">
    <source>
        <dbReference type="Proteomes" id="UP000538931"/>
    </source>
</evidence>
<evidence type="ECO:0000313" key="2">
    <source>
        <dbReference type="EMBL" id="MBA4502203.1"/>
    </source>
</evidence>
<protein>
    <submittedName>
        <fullName evidence="2">Transposase</fullName>
    </submittedName>
</protein>
<dbReference type="AlphaFoldDB" id="A0A7W1WXS6"/>
<dbReference type="InterPro" id="IPR002514">
    <property type="entry name" value="Transposase_8"/>
</dbReference>